<keyword evidence="1" id="KW-0472">Membrane</keyword>
<feature type="transmembrane region" description="Helical" evidence="1">
    <location>
        <begin position="80"/>
        <end position="102"/>
    </location>
</feature>
<feature type="transmembrane region" description="Helical" evidence="1">
    <location>
        <begin position="108"/>
        <end position="131"/>
    </location>
</feature>
<organism evidence="2 3">
    <name type="scientific">Gemmatimonas aurantiaca</name>
    <dbReference type="NCBI Taxonomy" id="173480"/>
    <lineage>
        <taxon>Bacteria</taxon>
        <taxon>Pseudomonadati</taxon>
        <taxon>Gemmatimonadota</taxon>
        <taxon>Gemmatimonadia</taxon>
        <taxon>Gemmatimonadales</taxon>
        <taxon>Gemmatimonadaceae</taxon>
        <taxon>Gemmatimonas</taxon>
    </lineage>
</organism>
<keyword evidence="1" id="KW-0812">Transmembrane</keyword>
<dbReference type="InterPro" id="IPR021279">
    <property type="entry name" value="DUF2721"/>
</dbReference>
<dbReference type="Proteomes" id="UP000264071">
    <property type="component" value="Unassembled WGS sequence"/>
</dbReference>
<accession>A0A3D4VAT1</accession>
<proteinExistence type="predicted"/>
<dbReference type="Pfam" id="PF11026">
    <property type="entry name" value="DUF2721"/>
    <property type="match status" value="1"/>
</dbReference>
<comment type="caution">
    <text evidence="2">The sequence shown here is derived from an EMBL/GenBank/DDBJ whole genome shotgun (WGS) entry which is preliminary data.</text>
</comment>
<name>A0A3D4VAT1_9BACT</name>
<dbReference type="EMBL" id="DPIY01000010">
    <property type="protein sequence ID" value="HCT58211.1"/>
    <property type="molecule type" value="Genomic_DNA"/>
</dbReference>
<evidence type="ECO:0000313" key="3">
    <source>
        <dbReference type="Proteomes" id="UP000264071"/>
    </source>
</evidence>
<dbReference type="AlphaFoldDB" id="A0A3D4VAT1"/>
<protein>
    <submittedName>
        <fullName evidence="2">DUF2721 domain-containing protein</fullName>
    </submittedName>
</protein>
<evidence type="ECO:0000256" key="1">
    <source>
        <dbReference type="SAM" id="Phobius"/>
    </source>
</evidence>
<reference evidence="2 3" key="1">
    <citation type="journal article" date="2018" name="Nat. Biotechnol.">
        <title>A standardized bacterial taxonomy based on genome phylogeny substantially revises the tree of life.</title>
        <authorList>
            <person name="Parks D.H."/>
            <person name="Chuvochina M."/>
            <person name="Waite D.W."/>
            <person name="Rinke C."/>
            <person name="Skarshewski A."/>
            <person name="Chaumeil P.A."/>
            <person name="Hugenholtz P."/>
        </authorList>
    </citation>
    <scope>NUCLEOTIDE SEQUENCE [LARGE SCALE GENOMIC DNA]</scope>
    <source>
        <strain evidence="2">UBA8844</strain>
    </source>
</reference>
<sequence length="154" mass="16853">MQADARVESIAHVIQMAIAPVFLLTGIASMLVVLTNRLARVIDRARLLEDHLPDLTGEHKIVVGGDLHMLSRRARHINRAIGLFTTAALLVCLIIMTLFVSATISRDISQFVVAFFVITMLCLITGLLSFLREVQLAINSLRIGPHGVVRPPPG</sequence>
<feature type="transmembrane region" description="Helical" evidence="1">
    <location>
        <begin position="12"/>
        <end position="34"/>
    </location>
</feature>
<evidence type="ECO:0000313" key="2">
    <source>
        <dbReference type="EMBL" id="HCT58211.1"/>
    </source>
</evidence>
<gene>
    <name evidence="2" type="ORF">DGD08_13485</name>
</gene>
<keyword evidence="1" id="KW-1133">Transmembrane helix</keyword>